<keyword evidence="3" id="KW-1185">Reference proteome</keyword>
<accession>A0A1L3GEV2</accession>
<sequence>MALFSNILRRYQPAIPFILATIGLTGLLLVTIGGVGLWRKVQHHTALERLNTRLASVSGIKEHAAAAAELEKITADAEKSGLSLPQAEYALLARTWRARVDDFKQITAALNNRYLAVSQQQDLKTFHEQLLALRDSCTAALENPEALFAPMQWKLHNLKGNVSVMLAYSVLAFEQDGRKAAKFLSDAVDDYKTAIDLVDGLRSTSLQRAIPRWNLELIVGLGEYRRIGLSEIPQENMSEVQEQLEAFIPDVAGFAPGVPLDTRVEK</sequence>
<evidence type="ECO:0000313" key="2">
    <source>
        <dbReference type="EMBL" id="APG24463.1"/>
    </source>
</evidence>
<keyword evidence="1" id="KW-0472">Membrane</keyword>
<gene>
    <name evidence="2" type="ORF">A7E75_05005</name>
</gene>
<proteinExistence type="predicted"/>
<dbReference type="RefSeq" id="WP_072286303.1">
    <property type="nucleotide sequence ID" value="NZ_CP015455.1"/>
</dbReference>
<dbReference type="Proteomes" id="UP000182264">
    <property type="component" value="Chromosome"/>
</dbReference>
<keyword evidence="1" id="KW-1133">Transmembrane helix</keyword>
<dbReference type="AlphaFoldDB" id="A0A1L3GEV2"/>
<dbReference type="OrthoDB" id="5387114at2"/>
<reference evidence="2 3" key="1">
    <citation type="journal article" date="2017" name="Genome Announc.">
        <title>Complete Genome Sequences of Two Acetylene-Fermenting Pelobacter acetylenicus Strains.</title>
        <authorList>
            <person name="Sutton J.M."/>
            <person name="Baesman S.M."/>
            <person name="Fierst J.L."/>
            <person name="Poret-Peterson A.T."/>
            <person name="Oremland R.S."/>
            <person name="Dunlap D.S."/>
            <person name="Akob D.M."/>
        </authorList>
    </citation>
    <scope>NUCLEOTIDE SEQUENCE [LARGE SCALE GENOMIC DNA]</scope>
    <source>
        <strain evidence="2 3">DSM 3247</strain>
    </source>
</reference>
<dbReference type="EMBL" id="CP015518">
    <property type="protein sequence ID" value="APG24463.1"/>
    <property type="molecule type" value="Genomic_DNA"/>
</dbReference>
<evidence type="ECO:0000313" key="3">
    <source>
        <dbReference type="Proteomes" id="UP000182264"/>
    </source>
</evidence>
<keyword evidence="1" id="KW-0812">Transmembrane</keyword>
<dbReference type="KEGG" id="pace:A6070_13655"/>
<organism evidence="2 3">
    <name type="scientific">Syntrophotalea acetylenica</name>
    <name type="common">Pelobacter acetylenicus</name>
    <dbReference type="NCBI Taxonomy" id="29542"/>
    <lineage>
        <taxon>Bacteria</taxon>
        <taxon>Pseudomonadati</taxon>
        <taxon>Thermodesulfobacteriota</taxon>
        <taxon>Desulfuromonadia</taxon>
        <taxon>Desulfuromonadales</taxon>
        <taxon>Syntrophotaleaceae</taxon>
        <taxon>Syntrophotalea</taxon>
    </lineage>
</organism>
<evidence type="ECO:0000256" key="1">
    <source>
        <dbReference type="SAM" id="Phobius"/>
    </source>
</evidence>
<feature type="transmembrane region" description="Helical" evidence="1">
    <location>
        <begin position="14"/>
        <end position="38"/>
    </location>
</feature>
<dbReference type="STRING" id="29542.A6070_13655"/>
<name>A0A1L3GEV2_SYNAC</name>
<protein>
    <submittedName>
        <fullName evidence="2">Uncharacterized protein</fullName>
    </submittedName>
</protein>